<dbReference type="EMBL" id="DUZY01000003">
    <property type="protein sequence ID" value="DAD31694.1"/>
    <property type="molecule type" value="Genomic_DNA"/>
</dbReference>
<name>A0A822YC50_NELNU</name>
<organism evidence="1 2">
    <name type="scientific">Nelumbo nucifera</name>
    <name type="common">Sacred lotus</name>
    <dbReference type="NCBI Taxonomy" id="4432"/>
    <lineage>
        <taxon>Eukaryota</taxon>
        <taxon>Viridiplantae</taxon>
        <taxon>Streptophyta</taxon>
        <taxon>Embryophyta</taxon>
        <taxon>Tracheophyta</taxon>
        <taxon>Spermatophyta</taxon>
        <taxon>Magnoliopsida</taxon>
        <taxon>Proteales</taxon>
        <taxon>Nelumbonaceae</taxon>
        <taxon>Nelumbo</taxon>
    </lineage>
</organism>
<proteinExistence type="predicted"/>
<comment type="caution">
    <text evidence="1">The sequence shown here is derived from an EMBL/GenBank/DDBJ whole genome shotgun (WGS) entry which is preliminary data.</text>
</comment>
<evidence type="ECO:0000313" key="1">
    <source>
        <dbReference type="EMBL" id="DAD31694.1"/>
    </source>
</evidence>
<dbReference type="AlphaFoldDB" id="A0A822YC50"/>
<keyword evidence="2" id="KW-1185">Reference proteome</keyword>
<sequence length="61" mass="7218">MWWEGFNNPLITFSCLSLERNQTIKDLLQVSYPYNQKFLKKLNSLKGKYSFTNSTFCLQCS</sequence>
<protein>
    <submittedName>
        <fullName evidence="1">Uncharacterized protein</fullName>
    </submittedName>
</protein>
<dbReference type="Proteomes" id="UP000607653">
    <property type="component" value="Unassembled WGS sequence"/>
</dbReference>
<accession>A0A822YC50</accession>
<reference evidence="1 2" key="1">
    <citation type="journal article" date="2020" name="Mol. Biol. Evol.">
        <title>Distinct Expression and Methylation Patterns for Genes with Different Fates following a Single Whole-Genome Duplication in Flowering Plants.</title>
        <authorList>
            <person name="Shi T."/>
            <person name="Rahmani R.S."/>
            <person name="Gugger P.F."/>
            <person name="Wang M."/>
            <person name="Li H."/>
            <person name="Zhang Y."/>
            <person name="Li Z."/>
            <person name="Wang Q."/>
            <person name="Van de Peer Y."/>
            <person name="Marchal K."/>
            <person name="Chen J."/>
        </authorList>
    </citation>
    <scope>NUCLEOTIDE SEQUENCE [LARGE SCALE GENOMIC DNA]</scope>
    <source>
        <tissue evidence="1">Leaf</tissue>
    </source>
</reference>
<gene>
    <name evidence="1" type="ORF">HUJ06_010545</name>
</gene>
<evidence type="ECO:0000313" key="2">
    <source>
        <dbReference type="Proteomes" id="UP000607653"/>
    </source>
</evidence>